<dbReference type="InterPro" id="IPR028008">
    <property type="entry name" value="DUF4441"/>
</dbReference>
<accession>Q22TB1</accession>
<evidence type="ECO:0000313" key="1">
    <source>
        <dbReference type="EMBL" id="EAR88527.1"/>
    </source>
</evidence>
<sequence length="175" mass="21195">MADMLFEGDTKHQDNNNQEIYQNAQNSQECSINQYLQQLELLEIDQILNLFKKCNKSNFIKNILNQFINFLTEQGDEVIIESLTRQKDRDVVQIRKEFQNFIRSKKPNATMLISILKSKRFSVHFHYFLKYYSIDWIRSKRLKDIKNHLLCIHYLIRCQEKPELIECIIRYKKKD</sequence>
<proteinExistence type="predicted"/>
<protein>
    <submittedName>
        <fullName evidence="1">Uncharacterized protein</fullName>
    </submittedName>
</protein>
<dbReference type="Pfam" id="PF14536">
    <property type="entry name" value="DUF4441"/>
    <property type="match status" value="1"/>
</dbReference>
<evidence type="ECO:0000313" key="2">
    <source>
        <dbReference type="Proteomes" id="UP000009168"/>
    </source>
</evidence>
<dbReference type="EMBL" id="GG662840">
    <property type="protein sequence ID" value="EAR88527.1"/>
    <property type="molecule type" value="Genomic_DNA"/>
</dbReference>
<organism evidence="1 2">
    <name type="scientific">Tetrahymena thermophila (strain SB210)</name>
    <dbReference type="NCBI Taxonomy" id="312017"/>
    <lineage>
        <taxon>Eukaryota</taxon>
        <taxon>Sar</taxon>
        <taxon>Alveolata</taxon>
        <taxon>Ciliophora</taxon>
        <taxon>Intramacronucleata</taxon>
        <taxon>Oligohymenophorea</taxon>
        <taxon>Hymenostomatida</taxon>
        <taxon>Tetrahymenina</taxon>
        <taxon>Tetrahymenidae</taxon>
        <taxon>Tetrahymena</taxon>
    </lineage>
</organism>
<dbReference type="AlphaFoldDB" id="Q22TB1"/>
<dbReference type="KEGG" id="tet:TTHERM_00181050"/>
<dbReference type="RefSeq" id="XP_001008772.1">
    <property type="nucleotide sequence ID" value="XM_001008772.1"/>
</dbReference>
<keyword evidence="2" id="KW-1185">Reference proteome</keyword>
<dbReference type="InParanoid" id="Q22TB1"/>
<name>Q22TB1_TETTS</name>
<reference evidence="2" key="1">
    <citation type="journal article" date="2006" name="PLoS Biol.">
        <title>Macronuclear genome sequence of the ciliate Tetrahymena thermophila, a model eukaryote.</title>
        <authorList>
            <person name="Eisen J.A."/>
            <person name="Coyne R.S."/>
            <person name="Wu M."/>
            <person name="Wu D."/>
            <person name="Thiagarajan M."/>
            <person name="Wortman J.R."/>
            <person name="Badger J.H."/>
            <person name="Ren Q."/>
            <person name="Amedeo P."/>
            <person name="Jones K.M."/>
            <person name="Tallon L.J."/>
            <person name="Delcher A.L."/>
            <person name="Salzberg S.L."/>
            <person name="Silva J.C."/>
            <person name="Haas B.J."/>
            <person name="Majoros W.H."/>
            <person name="Farzad M."/>
            <person name="Carlton J.M."/>
            <person name="Smith R.K. Jr."/>
            <person name="Garg J."/>
            <person name="Pearlman R.E."/>
            <person name="Karrer K.M."/>
            <person name="Sun L."/>
            <person name="Manning G."/>
            <person name="Elde N.C."/>
            <person name="Turkewitz A.P."/>
            <person name="Asai D.J."/>
            <person name="Wilkes D.E."/>
            <person name="Wang Y."/>
            <person name="Cai H."/>
            <person name="Collins K."/>
            <person name="Stewart B.A."/>
            <person name="Lee S.R."/>
            <person name="Wilamowska K."/>
            <person name="Weinberg Z."/>
            <person name="Ruzzo W.L."/>
            <person name="Wloga D."/>
            <person name="Gaertig J."/>
            <person name="Frankel J."/>
            <person name="Tsao C.-C."/>
            <person name="Gorovsky M.A."/>
            <person name="Keeling P.J."/>
            <person name="Waller R.F."/>
            <person name="Patron N.J."/>
            <person name="Cherry J.M."/>
            <person name="Stover N.A."/>
            <person name="Krieger C.J."/>
            <person name="del Toro C."/>
            <person name="Ryder H.F."/>
            <person name="Williamson S.C."/>
            <person name="Barbeau R.A."/>
            <person name="Hamilton E.P."/>
            <person name="Orias E."/>
        </authorList>
    </citation>
    <scope>NUCLEOTIDE SEQUENCE [LARGE SCALE GENOMIC DNA]</scope>
    <source>
        <strain evidence="2">SB210</strain>
    </source>
</reference>
<gene>
    <name evidence="1" type="ORF">TTHERM_00181050</name>
</gene>
<dbReference type="GeneID" id="7827308"/>
<dbReference type="Proteomes" id="UP000009168">
    <property type="component" value="Unassembled WGS sequence"/>
</dbReference>
<dbReference type="HOGENOM" id="CLU_131227_0_0_1"/>